<protein>
    <submittedName>
        <fullName evidence="1">Uncharacterized protein</fullName>
    </submittedName>
</protein>
<dbReference type="RefSeq" id="WP_286248029.1">
    <property type="nucleotide sequence ID" value="NZ_AP018448.1"/>
</dbReference>
<dbReference type="Proteomes" id="UP001321542">
    <property type="component" value="Chromosome"/>
</dbReference>
<dbReference type="EMBL" id="AP018448">
    <property type="protein sequence ID" value="BBC29814.1"/>
    <property type="molecule type" value="Genomic_DNA"/>
</dbReference>
<keyword evidence="2" id="KW-1185">Reference proteome</keyword>
<sequence length="52" mass="5389">MSHLLLCPAVVVIGIFGFLIANQAVALPALIGAALLVPTGVAAQLRKKRQHS</sequence>
<evidence type="ECO:0000313" key="1">
    <source>
        <dbReference type="EMBL" id="BBC29814.1"/>
    </source>
</evidence>
<proteinExistence type="predicted"/>
<reference evidence="1 2" key="2">
    <citation type="journal article" date="2023" name="ChemBioChem">
        <title>Acyltransferase Domain Exchange between Two Independent Type I Polyketide Synthases in the Same Producer Strain of Macrolide Antibiotics.</title>
        <authorList>
            <person name="Kudo F."/>
            <person name="Kishikawa K."/>
            <person name="Tsuboi K."/>
            <person name="Kido T."/>
            <person name="Usui T."/>
            <person name="Hashimoto J."/>
            <person name="Shin-Ya K."/>
            <person name="Miyanaga A."/>
            <person name="Eguchi T."/>
        </authorList>
    </citation>
    <scope>NUCLEOTIDE SEQUENCE [LARGE SCALE GENOMIC DNA]</scope>
    <source>
        <strain evidence="1 2">A-8890</strain>
    </source>
</reference>
<evidence type="ECO:0000313" key="2">
    <source>
        <dbReference type="Proteomes" id="UP001321542"/>
    </source>
</evidence>
<organism evidence="1 2">
    <name type="scientific">Streptomyces graminofaciens</name>
    <dbReference type="NCBI Taxonomy" id="68212"/>
    <lineage>
        <taxon>Bacteria</taxon>
        <taxon>Bacillati</taxon>
        <taxon>Actinomycetota</taxon>
        <taxon>Actinomycetes</taxon>
        <taxon>Kitasatosporales</taxon>
        <taxon>Streptomycetaceae</taxon>
        <taxon>Streptomyces</taxon>
    </lineage>
</organism>
<accession>A0ABM7F256</accession>
<reference evidence="1 2" key="1">
    <citation type="journal article" date="2010" name="ChemBioChem">
        <title>Cloning and characterization of the biosynthetic gene cluster of 16-membered macrolide antibiotic FD-891: involvement of a dual functional cytochrome P450 monooxygenase catalyzing epoxidation and hydroxylation.</title>
        <authorList>
            <person name="Kudo F."/>
            <person name="Motegi A."/>
            <person name="Mizoue K."/>
            <person name="Eguchi T."/>
        </authorList>
    </citation>
    <scope>NUCLEOTIDE SEQUENCE [LARGE SCALE GENOMIC DNA]</scope>
    <source>
        <strain evidence="1 2">A-8890</strain>
    </source>
</reference>
<name>A0ABM7F256_9ACTN</name>
<gene>
    <name evidence="1" type="ORF">SGFS_011080</name>
</gene>